<dbReference type="CDD" id="cd00593">
    <property type="entry name" value="RIBOc"/>
    <property type="match status" value="1"/>
</dbReference>
<comment type="function">
    <text evidence="9">Digests double-stranded RNA. Involved in the processing of primary rRNA transcript to yield the immediate precursors to the large and small rRNAs (23S and 16S). Processes some mRNAs, and tRNAs when they are encoded in the rRNA operon. Processes pre-crRNA and tracrRNA of type II CRISPR loci if present in the organism.</text>
</comment>
<dbReference type="GO" id="GO:0008033">
    <property type="term" value="P:tRNA processing"/>
    <property type="evidence" value="ECO:0007669"/>
    <property type="project" value="UniProtKB-KW"/>
</dbReference>
<sequence length="226" mass="25561">MDNKELEKKLFYAFDHSDLLFRALTHRSYLNEHQDKKLQSNERLEYLGDAVLELLISRKIYEDYPDLPEGDLTALRAKIVCTKTLSEIAKELELGKFLLLSRGEDEGGGRDNQTLLANCLEAIIGAVYLDQGFEAADKFVKKHFLPKIPVILGNNLKDAKSLFQEIVQEKEKVTPNYKVIQEVGPDHAKIFTVGVFLDKKKVAQAEGRSKQEAEENAAQAALELIK</sequence>
<evidence type="ECO:0000259" key="10">
    <source>
        <dbReference type="PROSITE" id="PS50137"/>
    </source>
</evidence>
<keyword evidence="9" id="KW-0963">Cytoplasm</keyword>
<dbReference type="PANTHER" id="PTHR11207">
    <property type="entry name" value="RIBONUCLEASE III"/>
    <property type="match status" value="1"/>
</dbReference>
<keyword evidence="8 9" id="KW-0694">RNA-binding</keyword>
<dbReference type="Pfam" id="PF00035">
    <property type="entry name" value="dsrm"/>
    <property type="match status" value="1"/>
</dbReference>
<dbReference type="AlphaFoldDB" id="A0A2M6XD47"/>
<dbReference type="Pfam" id="PF14622">
    <property type="entry name" value="Ribonucleas_3_3"/>
    <property type="match status" value="1"/>
</dbReference>
<comment type="similarity">
    <text evidence="2">Belongs to the ribonuclease III family.</text>
</comment>
<dbReference type="PROSITE" id="PS00517">
    <property type="entry name" value="RNASE_3_1"/>
    <property type="match status" value="1"/>
</dbReference>
<evidence type="ECO:0000256" key="1">
    <source>
        <dbReference type="ARBA" id="ARBA00000109"/>
    </source>
</evidence>
<dbReference type="GO" id="GO:0004525">
    <property type="term" value="F:ribonuclease III activity"/>
    <property type="evidence" value="ECO:0007669"/>
    <property type="project" value="UniProtKB-UniRule"/>
</dbReference>
<proteinExistence type="inferred from homology"/>
<dbReference type="SUPFAM" id="SSF69065">
    <property type="entry name" value="RNase III domain-like"/>
    <property type="match status" value="1"/>
</dbReference>
<dbReference type="GO" id="GO:0005737">
    <property type="term" value="C:cytoplasm"/>
    <property type="evidence" value="ECO:0007669"/>
    <property type="project" value="UniProtKB-SubCell"/>
</dbReference>
<dbReference type="GO" id="GO:0003725">
    <property type="term" value="F:double-stranded RNA binding"/>
    <property type="evidence" value="ECO:0007669"/>
    <property type="project" value="TreeGrafter"/>
</dbReference>
<dbReference type="PANTHER" id="PTHR11207:SF0">
    <property type="entry name" value="RIBONUCLEASE 3"/>
    <property type="match status" value="1"/>
</dbReference>
<organism evidence="12 13">
    <name type="scientific">Candidatus Shapirobacteria bacterium CG08_land_8_20_14_0_20_39_18</name>
    <dbReference type="NCBI Taxonomy" id="1974883"/>
    <lineage>
        <taxon>Bacteria</taxon>
        <taxon>Candidatus Shapironibacteriota</taxon>
    </lineage>
</organism>
<dbReference type="GO" id="GO:0046872">
    <property type="term" value="F:metal ion binding"/>
    <property type="evidence" value="ECO:0007669"/>
    <property type="project" value="UniProtKB-KW"/>
</dbReference>
<comment type="caution">
    <text evidence="12">The sequence shown here is derived from an EMBL/GenBank/DDBJ whole genome shotgun (WGS) entry which is preliminary data.</text>
</comment>
<dbReference type="SUPFAM" id="SSF54768">
    <property type="entry name" value="dsRNA-binding domain-like"/>
    <property type="match status" value="1"/>
</dbReference>
<feature type="binding site" evidence="9">
    <location>
        <position position="121"/>
    </location>
    <ligand>
        <name>Mg(2+)</name>
        <dbReference type="ChEBI" id="CHEBI:18420"/>
    </ligand>
</feature>
<keyword evidence="5 9" id="KW-0540">Nuclease</keyword>
<comment type="subunit">
    <text evidence="9">Homodimer.</text>
</comment>
<dbReference type="InterPro" id="IPR014720">
    <property type="entry name" value="dsRBD_dom"/>
</dbReference>
<keyword evidence="9" id="KW-0460">Magnesium</keyword>
<evidence type="ECO:0000313" key="13">
    <source>
        <dbReference type="Proteomes" id="UP000228996"/>
    </source>
</evidence>
<evidence type="ECO:0000256" key="5">
    <source>
        <dbReference type="ARBA" id="ARBA00022722"/>
    </source>
</evidence>
<dbReference type="InterPro" id="IPR000999">
    <property type="entry name" value="RNase_III_dom"/>
</dbReference>
<dbReference type="Gene3D" id="3.30.160.20">
    <property type="match status" value="1"/>
</dbReference>
<dbReference type="PROSITE" id="PS50137">
    <property type="entry name" value="DS_RBD"/>
    <property type="match status" value="1"/>
</dbReference>
<reference evidence="13" key="1">
    <citation type="submission" date="2017-09" db="EMBL/GenBank/DDBJ databases">
        <title>Depth-based differentiation of microbial function through sediment-hosted aquifers and enrichment of novel symbionts in the deep terrestrial subsurface.</title>
        <authorList>
            <person name="Probst A.J."/>
            <person name="Ladd B."/>
            <person name="Jarett J.K."/>
            <person name="Geller-Mcgrath D.E."/>
            <person name="Sieber C.M.K."/>
            <person name="Emerson J.B."/>
            <person name="Anantharaman K."/>
            <person name="Thomas B.C."/>
            <person name="Malmstrom R."/>
            <person name="Stieglmeier M."/>
            <person name="Klingl A."/>
            <person name="Woyke T."/>
            <person name="Ryan C.M."/>
            <person name="Banfield J.F."/>
        </authorList>
    </citation>
    <scope>NUCLEOTIDE SEQUENCE [LARGE SCALE GENOMIC DNA]</scope>
</reference>
<dbReference type="SMART" id="SM00358">
    <property type="entry name" value="DSRM"/>
    <property type="match status" value="1"/>
</dbReference>
<dbReference type="NCBIfam" id="TIGR02191">
    <property type="entry name" value="RNaseIII"/>
    <property type="match status" value="1"/>
</dbReference>
<feature type="binding site" evidence="9">
    <location>
        <position position="118"/>
    </location>
    <ligand>
        <name>Mg(2+)</name>
        <dbReference type="ChEBI" id="CHEBI:18420"/>
    </ligand>
</feature>
<dbReference type="Proteomes" id="UP000228996">
    <property type="component" value="Unassembled WGS sequence"/>
</dbReference>
<dbReference type="GO" id="GO:0010468">
    <property type="term" value="P:regulation of gene expression"/>
    <property type="evidence" value="ECO:0007669"/>
    <property type="project" value="TreeGrafter"/>
</dbReference>
<evidence type="ECO:0000256" key="9">
    <source>
        <dbReference type="HAMAP-Rule" id="MF_00104"/>
    </source>
</evidence>
<dbReference type="Gene3D" id="1.10.1520.10">
    <property type="entry name" value="Ribonuclease III domain"/>
    <property type="match status" value="1"/>
</dbReference>
<feature type="domain" description="DRBM" evidence="10">
    <location>
        <begin position="158"/>
        <end position="226"/>
    </location>
</feature>
<dbReference type="FunFam" id="1.10.1520.10:FF:000001">
    <property type="entry name" value="Ribonuclease 3"/>
    <property type="match status" value="1"/>
</dbReference>
<dbReference type="SMART" id="SM00535">
    <property type="entry name" value="RIBOc"/>
    <property type="match status" value="1"/>
</dbReference>
<name>A0A2M6XD47_9BACT</name>
<dbReference type="InterPro" id="IPR011907">
    <property type="entry name" value="RNase_III"/>
</dbReference>
<evidence type="ECO:0000256" key="2">
    <source>
        <dbReference type="ARBA" id="ARBA00010183"/>
    </source>
</evidence>
<dbReference type="EC" id="3.1.26.3" evidence="9"/>
<evidence type="ECO:0000259" key="11">
    <source>
        <dbReference type="PROSITE" id="PS50142"/>
    </source>
</evidence>
<feature type="active site" evidence="9">
    <location>
        <position position="49"/>
    </location>
</feature>
<feature type="active site" evidence="9">
    <location>
        <position position="121"/>
    </location>
</feature>
<protein>
    <recommendedName>
        <fullName evidence="9">Ribonuclease 3</fullName>
        <ecNumber evidence="9">3.1.26.3</ecNumber>
    </recommendedName>
    <alternativeName>
        <fullName evidence="9">Ribonuclease III</fullName>
        <shortName evidence="9">RNase III</shortName>
    </alternativeName>
</protein>
<keyword evidence="7 9" id="KW-0378">Hydrolase</keyword>
<keyword evidence="9" id="KW-0479">Metal-binding</keyword>
<comment type="cofactor">
    <cofactor evidence="9">
        <name>Mg(2+)</name>
        <dbReference type="ChEBI" id="CHEBI:18420"/>
    </cofactor>
</comment>
<keyword evidence="9" id="KW-0699">rRNA-binding</keyword>
<evidence type="ECO:0000256" key="3">
    <source>
        <dbReference type="ARBA" id="ARBA00022552"/>
    </source>
</evidence>
<evidence type="ECO:0000313" key="12">
    <source>
        <dbReference type="EMBL" id="PIU03592.1"/>
    </source>
</evidence>
<keyword evidence="6 9" id="KW-0255">Endonuclease</keyword>
<dbReference type="InterPro" id="IPR036389">
    <property type="entry name" value="RNase_III_sf"/>
</dbReference>
<gene>
    <name evidence="9 12" type="primary">rnc</name>
    <name evidence="12" type="ORF">COT44_02225</name>
</gene>
<dbReference type="EMBL" id="PEYO01000013">
    <property type="protein sequence ID" value="PIU03592.1"/>
    <property type="molecule type" value="Genomic_DNA"/>
</dbReference>
<dbReference type="GO" id="GO:0006397">
    <property type="term" value="P:mRNA processing"/>
    <property type="evidence" value="ECO:0007669"/>
    <property type="project" value="UniProtKB-UniRule"/>
</dbReference>
<dbReference type="PROSITE" id="PS50142">
    <property type="entry name" value="RNASE_3_2"/>
    <property type="match status" value="1"/>
</dbReference>
<feature type="domain" description="RNase III" evidence="11">
    <location>
        <begin position="3"/>
        <end position="132"/>
    </location>
</feature>
<feature type="binding site" evidence="9">
    <location>
        <position position="45"/>
    </location>
    <ligand>
        <name>Mg(2+)</name>
        <dbReference type="ChEBI" id="CHEBI:18420"/>
    </ligand>
</feature>
<evidence type="ECO:0000256" key="8">
    <source>
        <dbReference type="ARBA" id="ARBA00022884"/>
    </source>
</evidence>
<dbReference type="GO" id="GO:0006364">
    <property type="term" value="P:rRNA processing"/>
    <property type="evidence" value="ECO:0007669"/>
    <property type="project" value="UniProtKB-UniRule"/>
</dbReference>
<dbReference type="HAMAP" id="MF_00104">
    <property type="entry name" value="RNase_III"/>
    <property type="match status" value="1"/>
</dbReference>
<keyword evidence="4 9" id="KW-0507">mRNA processing</keyword>
<dbReference type="CDD" id="cd10845">
    <property type="entry name" value="DSRM_RNAse_III_family"/>
    <property type="match status" value="1"/>
</dbReference>
<evidence type="ECO:0000256" key="4">
    <source>
        <dbReference type="ARBA" id="ARBA00022664"/>
    </source>
</evidence>
<dbReference type="GO" id="GO:0019843">
    <property type="term" value="F:rRNA binding"/>
    <property type="evidence" value="ECO:0007669"/>
    <property type="project" value="UniProtKB-KW"/>
</dbReference>
<evidence type="ECO:0000256" key="7">
    <source>
        <dbReference type="ARBA" id="ARBA00022801"/>
    </source>
</evidence>
<keyword evidence="3 9" id="KW-0698">rRNA processing</keyword>
<evidence type="ECO:0000256" key="6">
    <source>
        <dbReference type="ARBA" id="ARBA00022759"/>
    </source>
</evidence>
<keyword evidence="9" id="KW-0819">tRNA processing</keyword>
<comment type="subcellular location">
    <subcellularLocation>
        <location evidence="9">Cytoplasm</location>
    </subcellularLocation>
</comment>
<accession>A0A2M6XD47</accession>
<comment type="catalytic activity">
    <reaction evidence="1 9">
        <text>Endonucleolytic cleavage to 5'-phosphomonoester.</text>
        <dbReference type="EC" id="3.1.26.3"/>
    </reaction>
</comment>